<keyword evidence="1" id="KW-0472">Membrane</keyword>
<gene>
    <name evidence="2" type="ORF">AOPFMNJM_3948</name>
</gene>
<accession>A0ABQ4T1D7</accession>
<proteinExistence type="predicted"/>
<evidence type="ECO:0008006" key="4">
    <source>
        <dbReference type="Google" id="ProtNLM"/>
    </source>
</evidence>
<name>A0ABQ4T1D7_9HYPH</name>
<dbReference type="EMBL" id="BPQR01000084">
    <property type="protein sequence ID" value="GJE08605.1"/>
    <property type="molecule type" value="Genomic_DNA"/>
</dbReference>
<evidence type="ECO:0000313" key="3">
    <source>
        <dbReference type="Proteomes" id="UP001055102"/>
    </source>
</evidence>
<reference evidence="2" key="1">
    <citation type="journal article" date="2021" name="Front. Microbiol.">
        <title>Comprehensive Comparative Genomics and Phenotyping of Methylobacterium Species.</title>
        <authorList>
            <person name="Alessa O."/>
            <person name="Ogura Y."/>
            <person name="Fujitani Y."/>
            <person name="Takami H."/>
            <person name="Hayashi T."/>
            <person name="Sahin N."/>
            <person name="Tani A."/>
        </authorList>
    </citation>
    <scope>NUCLEOTIDE SEQUENCE</scope>
    <source>
        <strain evidence="2">LMG 23639</strain>
    </source>
</reference>
<dbReference type="Proteomes" id="UP001055102">
    <property type="component" value="Unassembled WGS sequence"/>
</dbReference>
<feature type="transmembrane region" description="Helical" evidence="1">
    <location>
        <begin position="44"/>
        <end position="62"/>
    </location>
</feature>
<keyword evidence="1" id="KW-0812">Transmembrane</keyword>
<dbReference type="RefSeq" id="WP_238278450.1">
    <property type="nucleotide sequence ID" value="NZ_BPQR01000084.1"/>
</dbReference>
<reference evidence="2" key="2">
    <citation type="submission" date="2021-08" db="EMBL/GenBank/DDBJ databases">
        <authorList>
            <person name="Tani A."/>
            <person name="Ola A."/>
            <person name="Ogura Y."/>
            <person name="Katsura K."/>
            <person name="Hayashi T."/>
        </authorList>
    </citation>
    <scope>NUCLEOTIDE SEQUENCE</scope>
    <source>
        <strain evidence="2">LMG 23639</strain>
    </source>
</reference>
<protein>
    <recommendedName>
        <fullName evidence="4">DUF4178 domain-containing protein</fullName>
    </recommendedName>
</protein>
<keyword evidence="3" id="KW-1185">Reference proteome</keyword>
<evidence type="ECO:0000313" key="2">
    <source>
        <dbReference type="EMBL" id="GJE08605.1"/>
    </source>
</evidence>
<keyword evidence="1" id="KW-1133">Transmembrane helix</keyword>
<sequence>MSILHRPEVPDPEIEASSLMFARAIELAHGPSRRKPMSERVASVLYWSLMLLGFAWIFSMAVDREPPVRQISREVVNPNGQVRVGERLLVKGNRVRTRQCELTRRWWIIDGAGRRLDFEPERFDAYGEVGNETEITGPFIPLDAMPGRGRLNGVLAYDCNPLQRALGWSIVVMLPPLNFEIVARAP</sequence>
<comment type="caution">
    <text evidence="2">The sequence shown here is derived from an EMBL/GenBank/DDBJ whole genome shotgun (WGS) entry which is preliminary data.</text>
</comment>
<organism evidence="2 3">
    <name type="scientific">Methylobacterium jeotgali</name>
    <dbReference type="NCBI Taxonomy" id="381630"/>
    <lineage>
        <taxon>Bacteria</taxon>
        <taxon>Pseudomonadati</taxon>
        <taxon>Pseudomonadota</taxon>
        <taxon>Alphaproteobacteria</taxon>
        <taxon>Hyphomicrobiales</taxon>
        <taxon>Methylobacteriaceae</taxon>
        <taxon>Methylobacterium</taxon>
    </lineage>
</organism>
<evidence type="ECO:0000256" key="1">
    <source>
        <dbReference type="SAM" id="Phobius"/>
    </source>
</evidence>